<gene>
    <name evidence="2" type="ORF">CgunFtcFv8_027638</name>
</gene>
<feature type="compositionally biased region" description="Pro residues" evidence="1">
    <location>
        <begin position="43"/>
        <end position="52"/>
    </location>
</feature>
<dbReference type="Proteomes" id="UP001331515">
    <property type="component" value="Unassembled WGS sequence"/>
</dbReference>
<feature type="compositionally biased region" description="Low complexity" evidence="1">
    <location>
        <begin position="1"/>
        <end position="11"/>
    </location>
</feature>
<organism evidence="2 3">
    <name type="scientific">Champsocephalus gunnari</name>
    <name type="common">Mackerel icefish</name>
    <dbReference type="NCBI Taxonomy" id="52237"/>
    <lineage>
        <taxon>Eukaryota</taxon>
        <taxon>Metazoa</taxon>
        <taxon>Chordata</taxon>
        <taxon>Craniata</taxon>
        <taxon>Vertebrata</taxon>
        <taxon>Euteleostomi</taxon>
        <taxon>Actinopterygii</taxon>
        <taxon>Neopterygii</taxon>
        <taxon>Teleostei</taxon>
        <taxon>Neoteleostei</taxon>
        <taxon>Acanthomorphata</taxon>
        <taxon>Eupercaria</taxon>
        <taxon>Perciformes</taxon>
        <taxon>Notothenioidei</taxon>
        <taxon>Channichthyidae</taxon>
        <taxon>Champsocephalus</taxon>
    </lineage>
</organism>
<accession>A0AAN8E6U2</accession>
<keyword evidence="3" id="KW-1185">Reference proteome</keyword>
<comment type="caution">
    <text evidence="2">The sequence shown here is derived from an EMBL/GenBank/DDBJ whole genome shotgun (WGS) entry which is preliminary data.</text>
</comment>
<feature type="compositionally biased region" description="Pro residues" evidence="1">
    <location>
        <begin position="12"/>
        <end position="26"/>
    </location>
</feature>
<dbReference type="AlphaFoldDB" id="A0AAN8E6U2"/>
<evidence type="ECO:0000313" key="2">
    <source>
        <dbReference type="EMBL" id="KAK5936236.1"/>
    </source>
</evidence>
<evidence type="ECO:0000313" key="3">
    <source>
        <dbReference type="Proteomes" id="UP001331515"/>
    </source>
</evidence>
<name>A0AAN8E6U2_CHAGU</name>
<dbReference type="EMBL" id="JAURVH010000151">
    <property type="protein sequence ID" value="KAK5936236.1"/>
    <property type="molecule type" value="Genomic_DNA"/>
</dbReference>
<feature type="region of interest" description="Disordered" evidence="1">
    <location>
        <begin position="1"/>
        <end position="75"/>
    </location>
</feature>
<reference evidence="2 3" key="1">
    <citation type="journal article" date="2023" name="Mol. Biol. Evol.">
        <title>Genomics of Secondarily Temperate Adaptation in the Only Non-Antarctic Icefish.</title>
        <authorList>
            <person name="Rivera-Colon A.G."/>
            <person name="Rayamajhi N."/>
            <person name="Minhas B.F."/>
            <person name="Madrigal G."/>
            <person name="Bilyk K.T."/>
            <person name="Yoon V."/>
            <person name="Hune M."/>
            <person name="Gregory S."/>
            <person name="Cheng C.H.C."/>
            <person name="Catchen J.M."/>
        </authorList>
    </citation>
    <scope>NUCLEOTIDE SEQUENCE [LARGE SCALE GENOMIC DNA]</scope>
    <source>
        <tissue evidence="2">White muscle</tissue>
    </source>
</reference>
<protein>
    <submittedName>
        <fullName evidence="2">Uncharacterized protein</fullName>
    </submittedName>
</protein>
<sequence>MSDPDTSSSPAAAPPLPLTSPPPCSSPSPSTGRAAGCGRERGNPPPAPPRAAQPPAHQTHPDVLSDSAGEVRSGV</sequence>
<evidence type="ECO:0000256" key="1">
    <source>
        <dbReference type="SAM" id="MobiDB-lite"/>
    </source>
</evidence>
<proteinExistence type="predicted"/>